<organism evidence="2 3">
    <name type="scientific">Methylophilus aquaticus</name>
    <dbReference type="NCBI Taxonomy" id="1971610"/>
    <lineage>
        <taxon>Bacteria</taxon>
        <taxon>Pseudomonadati</taxon>
        <taxon>Pseudomonadota</taxon>
        <taxon>Betaproteobacteria</taxon>
        <taxon>Nitrosomonadales</taxon>
        <taxon>Methylophilaceae</taxon>
        <taxon>Methylophilus</taxon>
    </lineage>
</organism>
<evidence type="ECO:0000313" key="3">
    <source>
        <dbReference type="Proteomes" id="UP001225906"/>
    </source>
</evidence>
<reference evidence="3" key="1">
    <citation type="journal article" date="2019" name="Int. J. Syst. Evol. Microbiol.">
        <title>The Global Catalogue of Microorganisms (GCM) 10K type strain sequencing project: providing services to taxonomists for standard genome sequencing and annotation.</title>
        <authorList>
            <consortium name="The Broad Institute Genomics Platform"/>
            <consortium name="The Broad Institute Genome Sequencing Center for Infectious Disease"/>
            <person name="Wu L."/>
            <person name="Ma J."/>
        </authorList>
    </citation>
    <scope>NUCLEOTIDE SEQUENCE [LARGE SCALE GENOMIC DNA]</scope>
    <source>
        <strain evidence="3">VKM B-3159</strain>
    </source>
</reference>
<feature type="signal peptide" evidence="1">
    <location>
        <begin position="1"/>
        <end position="21"/>
    </location>
</feature>
<dbReference type="EMBL" id="JAVCAP010000001">
    <property type="protein sequence ID" value="MDP8566308.1"/>
    <property type="molecule type" value="Genomic_DNA"/>
</dbReference>
<dbReference type="RefSeq" id="WP_306388017.1">
    <property type="nucleotide sequence ID" value="NZ_JAVCAP010000001.1"/>
</dbReference>
<evidence type="ECO:0000256" key="1">
    <source>
        <dbReference type="SAM" id="SignalP"/>
    </source>
</evidence>
<evidence type="ECO:0000313" key="2">
    <source>
        <dbReference type="EMBL" id="MDP8566308.1"/>
    </source>
</evidence>
<sequence length="242" mass="26821">MRKNKLLFAVAMWILSAPLHACIEASALQRLAESEMGYMSQRIPPAFADAVADRQIQGNMQIASADACQLHWQLTLPAADIEEAQAILQAQPAKQIMLAAQGYEIPAQTSLDALFLLDEKRMQPQPKEGLQTAPLGKLRASVELMYALLTQARADAAARHPVWTEPETQILNAQCAMQFVAKEDIQQACACRTQEISARFTARQVRYNQYISSNPYAFASGNGGDFKQLDKRLQERCGLAVR</sequence>
<keyword evidence="3" id="KW-1185">Reference proteome</keyword>
<gene>
    <name evidence="2" type="ORF">Q9291_00475</name>
</gene>
<protein>
    <submittedName>
        <fullName evidence="2">Uncharacterized protein</fullName>
    </submittedName>
</protein>
<accession>A0ABT9JP00</accession>
<feature type="chain" id="PRO_5045290657" evidence="1">
    <location>
        <begin position="22"/>
        <end position="242"/>
    </location>
</feature>
<name>A0ABT9JP00_9PROT</name>
<proteinExistence type="predicted"/>
<keyword evidence="1" id="KW-0732">Signal</keyword>
<dbReference type="Proteomes" id="UP001225906">
    <property type="component" value="Unassembled WGS sequence"/>
</dbReference>
<comment type="caution">
    <text evidence="2">The sequence shown here is derived from an EMBL/GenBank/DDBJ whole genome shotgun (WGS) entry which is preliminary data.</text>
</comment>